<feature type="binding site" evidence="6">
    <location>
        <position position="178"/>
    </location>
    <ligand>
        <name>Fe cation</name>
        <dbReference type="ChEBI" id="CHEBI:24875"/>
        <note>catalytic</note>
    </ligand>
</feature>
<keyword evidence="9" id="KW-1185">Reference proteome</keyword>
<evidence type="ECO:0000256" key="4">
    <source>
        <dbReference type="ARBA" id="ARBA00023002"/>
    </source>
</evidence>
<evidence type="ECO:0000256" key="2">
    <source>
        <dbReference type="ARBA" id="ARBA00022723"/>
    </source>
</evidence>
<evidence type="ECO:0000256" key="1">
    <source>
        <dbReference type="ARBA" id="ARBA00007879"/>
    </source>
</evidence>
<keyword evidence="2 6" id="KW-0479">Metal-binding</keyword>
<evidence type="ECO:0000256" key="3">
    <source>
        <dbReference type="ARBA" id="ARBA00022964"/>
    </source>
</evidence>
<evidence type="ECO:0000256" key="5">
    <source>
        <dbReference type="ARBA" id="ARBA00023004"/>
    </source>
</evidence>
<protein>
    <recommendedName>
        <fullName evidence="7">Fe2OG dioxygenase domain-containing protein</fullName>
    </recommendedName>
</protein>
<dbReference type="GO" id="GO:0005737">
    <property type="term" value="C:cytoplasm"/>
    <property type="evidence" value="ECO:0007669"/>
    <property type="project" value="TreeGrafter"/>
</dbReference>
<evidence type="ECO:0000313" key="8">
    <source>
        <dbReference type="EMBL" id="KAK9056833.1"/>
    </source>
</evidence>
<dbReference type="Pfam" id="PF13532">
    <property type="entry name" value="2OG-FeII_Oxy_2"/>
    <property type="match status" value="1"/>
</dbReference>
<keyword evidence="3" id="KW-0223">Dioxygenase</keyword>
<dbReference type="InterPro" id="IPR005123">
    <property type="entry name" value="Oxoglu/Fe-dep_dioxygenase_dom"/>
</dbReference>
<dbReference type="GO" id="GO:0008198">
    <property type="term" value="F:ferrous iron binding"/>
    <property type="evidence" value="ECO:0007669"/>
    <property type="project" value="TreeGrafter"/>
</dbReference>
<dbReference type="GO" id="GO:0035515">
    <property type="term" value="F:oxidative RNA demethylase activity"/>
    <property type="evidence" value="ECO:0007669"/>
    <property type="project" value="TreeGrafter"/>
</dbReference>
<dbReference type="AlphaFoldDB" id="A0AAP0GNF9"/>
<organism evidence="8 9">
    <name type="scientific">Deinandra increscens subsp. villosa</name>
    <dbReference type="NCBI Taxonomy" id="3103831"/>
    <lineage>
        <taxon>Eukaryota</taxon>
        <taxon>Viridiplantae</taxon>
        <taxon>Streptophyta</taxon>
        <taxon>Embryophyta</taxon>
        <taxon>Tracheophyta</taxon>
        <taxon>Spermatophyta</taxon>
        <taxon>Magnoliopsida</taxon>
        <taxon>eudicotyledons</taxon>
        <taxon>Gunneridae</taxon>
        <taxon>Pentapetalae</taxon>
        <taxon>asterids</taxon>
        <taxon>campanulids</taxon>
        <taxon>Asterales</taxon>
        <taxon>Asteraceae</taxon>
        <taxon>Asteroideae</taxon>
        <taxon>Heliantheae alliance</taxon>
        <taxon>Madieae</taxon>
        <taxon>Madiinae</taxon>
        <taxon>Deinandra</taxon>
    </lineage>
</organism>
<dbReference type="SUPFAM" id="SSF51197">
    <property type="entry name" value="Clavaminate synthase-like"/>
    <property type="match status" value="1"/>
</dbReference>
<comment type="caution">
    <text evidence="8">The sequence shown here is derived from an EMBL/GenBank/DDBJ whole genome shotgun (WGS) entry which is preliminary data.</text>
</comment>
<feature type="binding site" evidence="6">
    <location>
        <position position="238"/>
    </location>
    <ligand>
        <name>Fe cation</name>
        <dbReference type="ChEBI" id="CHEBI:24875"/>
        <note>catalytic</note>
    </ligand>
</feature>
<feature type="binding site" evidence="6">
    <location>
        <position position="180"/>
    </location>
    <ligand>
        <name>Fe cation</name>
        <dbReference type="ChEBI" id="CHEBI:24875"/>
        <note>catalytic</note>
    </ligand>
</feature>
<evidence type="ECO:0000256" key="6">
    <source>
        <dbReference type="PIRSR" id="PIRSR604574-2"/>
    </source>
</evidence>
<comment type="cofactor">
    <cofactor evidence="6">
        <name>Fe(2+)</name>
        <dbReference type="ChEBI" id="CHEBI:29033"/>
    </cofactor>
    <text evidence="6">Binds 1 Fe(2+) ion per subunit.</text>
</comment>
<dbReference type="PROSITE" id="PS51471">
    <property type="entry name" value="FE2OG_OXY"/>
    <property type="match status" value="1"/>
</dbReference>
<dbReference type="EMBL" id="JBCNJP010000024">
    <property type="protein sequence ID" value="KAK9056833.1"/>
    <property type="molecule type" value="Genomic_DNA"/>
</dbReference>
<dbReference type="InterPro" id="IPR027450">
    <property type="entry name" value="AlkB-like"/>
</dbReference>
<dbReference type="InterPro" id="IPR037151">
    <property type="entry name" value="AlkB-like_sf"/>
</dbReference>
<keyword evidence="4" id="KW-0560">Oxidoreductase</keyword>
<evidence type="ECO:0000313" key="9">
    <source>
        <dbReference type="Proteomes" id="UP001408789"/>
    </source>
</evidence>
<dbReference type="Gene3D" id="2.60.120.590">
    <property type="entry name" value="Alpha-ketoglutarate-dependent dioxygenase AlkB-like"/>
    <property type="match status" value="1"/>
</dbReference>
<dbReference type="Proteomes" id="UP001408789">
    <property type="component" value="Unassembled WGS sequence"/>
</dbReference>
<dbReference type="PANTHER" id="PTHR16557">
    <property type="entry name" value="ALKYLATED DNA REPAIR PROTEIN ALKB-RELATED"/>
    <property type="match status" value="1"/>
</dbReference>
<dbReference type="PANTHER" id="PTHR16557:SF10">
    <property type="entry name" value="2-OXOGLUTARATE-DEPENDENT DIOXYGENASE FAMILY PROTEIN"/>
    <property type="match status" value="1"/>
</dbReference>
<keyword evidence="5 6" id="KW-0408">Iron</keyword>
<name>A0AAP0GNF9_9ASTR</name>
<dbReference type="GO" id="GO:0035516">
    <property type="term" value="F:broad specificity oxidative DNA demethylase activity"/>
    <property type="evidence" value="ECO:0007669"/>
    <property type="project" value="TreeGrafter"/>
</dbReference>
<reference evidence="8 9" key="1">
    <citation type="submission" date="2024-04" db="EMBL/GenBank/DDBJ databases">
        <title>The reference genome of an endangered Asteraceae, Deinandra increscens subsp. villosa, native to the Central Coast of California.</title>
        <authorList>
            <person name="Guilliams M."/>
            <person name="Hasenstab-Lehman K."/>
            <person name="Meyer R."/>
            <person name="Mcevoy S."/>
        </authorList>
    </citation>
    <scope>NUCLEOTIDE SEQUENCE [LARGE SCALE GENOMIC DNA]</scope>
    <source>
        <tissue evidence="8">Leaf</tissue>
    </source>
</reference>
<sequence length="264" mass="29758">MKISSLYRSIRPMVSSLSTYVDPFYGPQHTPLAKGYAKTLPPSYFSSWKTSSMPGRNERPTTYKILGSGMILLKNYVSLENQIDIVNTCQKWGMAGGFHKPVQLQRYVMCLGRNWDPETGYKERYTTKSDLPQQLISLAEAAVQDAQTPHLNPNELPSMRPDTCLVNYYPTHGLSELHQDRDESFDSISSGLPVVYISIGEMAEFVYSHVRDESKLNTIFLRSGDVLIYGGKSRLIYHGVTQIAQYTSPLLGLGGHISLTFRQF</sequence>
<accession>A0AAP0GNF9</accession>
<proteinExistence type="inferred from homology"/>
<feature type="domain" description="Fe2OG dioxygenase" evidence="7">
    <location>
        <begin position="160"/>
        <end position="264"/>
    </location>
</feature>
<evidence type="ECO:0000259" key="7">
    <source>
        <dbReference type="PROSITE" id="PS51471"/>
    </source>
</evidence>
<dbReference type="InterPro" id="IPR004574">
    <property type="entry name" value="Alkb"/>
</dbReference>
<comment type="similarity">
    <text evidence="1">Belongs to the alkB family.</text>
</comment>
<gene>
    <name evidence="8" type="ORF">SSX86_024197</name>
</gene>
<dbReference type="GO" id="GO:0035513">
    <property type="term" value="P:oxidative RNA demethylation"/>
    <property type="evidence" value="ECO:0007669"/>
    <property type="project" value="TreeGrafter"/>
</dbReference>